<evidence type="ECO:0000256" key="3">
    <source>
        <dbReference type="ARBA" id="ARBA00023002"/>
    </source>
</evidence>
<proteinExistence type="inferred from homology"/>
<evidence type="ECO:0000313" key="7">
    <source>
        <dbReference type="Proteomes" id="UP000827284"/>
    </source>
</evidence>
<dbReference type="Proteomes" id="UP000827284">
    <property type="component" value="Unassembled WGS sequence"/>
</dbReference>
<keyword evidence="3" id="KW-0560">Oxidoreductase</keyword>
<gene>
    <name evidence="6" type="ORF">EMPS_06594</name>
</gene>
<dbReference type="PRINTS" id="PR00081">
    <property type="entry name" value="GDHRDH"/>
</dbReference>
<dbReference type="PROSITE" id="PS00061">
    <property type="entry name" value="ADH_SHORT"/>
    <property type="match status" value="1"/>
</dbReference>
<evidence type="ECO:0000256" key="2">
    <source>
        <dbReference type="ARBA" id="ARBA00022857"/>
    </source>
</evidence>
<accession>A0A9P3HCU5</accession>
<reference evidence="6" key="1">
    <citation type="submission" date="2021-11" db="EMBL/GenBank/DDBJ databases">
        <authorList>
            <person name="Herlambang A."/>
            <person name="Guo Y."/>
            <person name="Takashima Y."/>
            <person name="Nishizawa T."/>
        </authorList>
    </citation>
    <scope>NUCLEOTIDE SEQUENCE</scope>
    <source>
        <strain evidence="6">E1425</strain>
    </source>
</reference>
<dbReference type="InterPro" id="IPR002347">
    <property type="entry name" value="SDR_fam"/>
</dbReference>
<dbReference type="FunFam" id="3.40.50.720:FF:000281">
    <property type="entry name" value="Uncharacterized oxidoreductase YIR035C"/>
    <property type="match status" value="1"/>
</dbReference>
<dbReference type="PANTHER" id="PTHR43008">
    <property type="entry name" value="BENZIL REDUCTASE"/>
    <property type="match status" value="1"/>
</dbReference>
<dbReference type="SUPFAM" id="SSF51735">
    <property type="entry name" value="NAD(P)-binding Rossmann-fold domains"/>
    <property type="match status" value="1"/>
</dbReference>
<evidence type="ECO:0000313" key="6">
    <source>
        <dbReference type="EMBL" id="GJJ74236.1"/>
    </source>
</evidence>
<dbReference type="SMART" id="SM00822">
    <property type="entry name" value="PKS_KR"/>
    <property type="match status" value="1"/>
</dbReference>
<dbReference type="PRINTS" id="PR00080">
    <property type="entry name" value="SDRFAMILY"/>
</dbReference>
<dbReference type="GO" id="GO:0050664">
    <property type="term" value="F:oxidoreductase activity, acting on NAD(P)H, oxygen as acceptor"/>
    <property type="evidence" value="ECO:0007669"/>
    <property type="project" value="TreeGrafter"/>
</dbReference>
<feature type="domain" description="Ketoreductase" evidence="5">
    <location>
        <begin position="4"/>
        <end position="191"/>
    </location>
</feature>
<dbReference type="InterPro" id="IPR020904">
    <property type="entry name" value="Sc_DH/Rdtase_CS"/>
</dbReference>
<evidence type="ECO:0000256" key="4">
    <source>
        <dbReference type="RuleBase" id="RU000363"/>
    </source>
</evidence>
<reference evidence="6" key="2">
    <citation type="journal article" date="2022" name="Microbiol. Resour. Announc.">
        <title>Whole-Genome Sequence of Entomortierella parvispora E1425, a Mucoromycotan Fungus Associated with Burkholderiaceae-Related Endosymbiotic Bacteria.</title>
        <authorList>
            <person name="Herlambang A."/>
            <person name="Guo Y."/>
            <person name="Takashima Y."/>
            <person name="Narisawa K."/>
            <person name="Ohta H."/>
            <person name="Nishizawa T."/>
        </authorList>
    </citation>
    <scope>NUCLEOTIDE SEQUENCE</scope>
    <source>
        <strain evidence="6">E1425</strain>
    </source>
</reference>
<dbReference type="Gene3D" id="3.40.50.720">
    <property type="entry name" value="NAD(P)-binding Rossmann-like Domain"/>
    <property type="match status" value="1"/>
</dbReference>
<evidence type="ECO:0000256" key="1">
    <source>
        <dbReference type="ARBA" id="ARBA00006484"/>
    </source>
</evidence>
<organism evidence="6 7">
    <name type="scientific">Entomortierella parvispora</name>
    <dbReference type="NCBI Taxonomy" id="205924"/>
    <lineage>
        <taxon>Eukaryota</taxon>
        <taxon>Fungi</taxon>
        <taxon>Fungi incertae sedis</taxon>
        <taxon>Mucoromycota</taxon>
        <taxon>Mortierellomycotina</taxon>
        <taxon>Mortierellomycetes</taxon>
        <taxon>Mortierellales</taxon>
        <taxon>Mortierellaceae</taxon>
        <taxon>Entomortierella</taxon>
    </lineage>
</organism>
<protein>
    <recommendedName>
        <fullName evidence="5">Ketoreductase domain-containing protein</fullName>
    </recommendedName>
</protein>
<dbReference type="InterPro" id="IPR036291">
    <property type="entry name" value="NAD(P)-bd_dom_sf"/>
</dbReference>
<name>A0A9P3HCU5_9FUNG</name>
<dbReference type="EMBL" id="BQFW01000008">
    <property type="protein sequence ID" value="GJJ74236.1"/>
    <property type="molecule type" value="Genomic_DNA"/>
</dbReference>
<dbReference type="OrthoDB" id="153074at2759"/>
<keyword evidence="7" id="KW-1185">Reference proteome</keyword>
<dbReference type="Pfam" id="PF00106">
    <property type="entry name" value="adh_short"/>
    <property type="match status" value="1"/>
</dbReference>
<sequence length="260" mass="27715">MSNPTLIVTGASRGIGRSITLLAIQNLGANVIAVARSSEALQQLSSHIETDLNLKDRFKFVVGDVTAESTVTEALALAARSWSGQLDGLVLNAGVLEPVGPLSNTAVEDWKKAFDVNFFSVVTIVQHALPALRASKGRVVLVSSGAALYPYHGWGAYSSSKAALNMFGAILALEEPDITTVSIQPGVVDTEMQRVVREKGVEGMVPAQHAEFIYLHEHKALLHPDLPGQVIASLALKAPSSISGKFLAWDDESLSAHRKQ</sequence>
<dbReference type="CDD" id="cd05367">
    <property type="entry name" value="SPR-like_SDR_c"/>
    <property type="match status" value="1"/>
</dbReference>
<dbReference type="PANTHER" id="PTHR43008:SF8">
    <property type="entry name" value="BENZIL REDUCTASE ((S)-BENZOIN FORMING) IRC24"/>
    <property type="match status" value="1"/>
</dbReference>
<keyword evidence="2" id="KW-0521">NADP</keyword>
<evidence type="ECO:0000259" key="5">
    <source>
        <dbReference type="SMART" id="SM00822"/>
    </source>
</evidence>
<comment type="similarity">
    <text evidence="1 4">Belongs to the short-chain dehydrogenases/reductases (SDR) family.</text>
</comment>
<dbReference type="AlphaFoldDB" id="A0A9P3HCU5"/>
<dbReference type="InterPro" id="IPR057326">
    <property type="entry name" value="KR_dom"/>
</dbReference>
<comment type="caution">
    <text evidence="6">The sequence shown here is derived from an EMBL/GenBank/DDBJ whole genome shotgun (WGS) entry which is preliminary data.</text>
</comment>